<dbReference type="GO" id="GO:0016787">
    <property type="term" value="F:hydrolase activity"/>
    <property type="evidence" value="ECO:0007669"/>
    <property type="project" value="UniProtKB-KW"/>
</dbReference>
<dbReference type="GO" id="GO:0046872">
    <property type="term" value="F:metal ion binding"/>
    <property type="evidence" value="ECO:0007669"/>
    <property type="project" value="UniProtKB-KW"/>
</dbReference>
<dbReference type="EMBL" id="WITJ01000006">
    <property type="protein sequence ID" value="MQW39286.1"/>
    <property type="molecule type" value="Genomic_DNA"/>
</dbReference>
<evidence type="ECO:0000259" key="5">
    <source>
        <dbReference type="SMART" id="SM00849"/>
    </source>
</evidence>
<dbReference type="Gene3D" id="3.60.15.10">
    <property type="entry name" value="Ribonuclease Z/Hydroxyacylglutathione hydrolase-like"/>
    <property type="match status" value="1"/>
</dbReference>
<dbReference type="Proteomes" id="UP000439550">
    <property type="component" value="Unassembled WGS sequence"/>
</dbReference>
<dbReference type="SMART" id="SM00849">
    <property type="entry name" value="Lactamase_B"/>
    <property type="match status" value="1"/>
</dbReference>
<feature type="domain" description="Metallo-beta-lactamase" evidence="5">
    <location>
        <begin position="12"/>
        <end position="191"/>
    </location>
</feature>
<name>A0A7X1Z9K5_9LACT</name>
<dbReference type="RefSeq" id="WP_153495970.1">
    <property type="nucleotide sequence ID" value="NZ_CAXYUY010000043.1"/>
</dbReference>
<reference evidence="6 7" key="1">
    <citation type="submission" date="2019-10" db="EMBL/GenBank/DDBJ databases">
        <authorList>
            <person name="Dong K."/>
        </authorList>
    </citation>
    <scope>NUCLEOTIDE SEQUENCE [LARGE SCALE GENOMIC DNA]</scope>
    <source>
        <strain evidence="6 7">DSM 28960</strain>
    </source>
</reference>
<evidence type="ECO:0000256" key="3">
    <source>
        <dbReference type="ARBA" id="ARBA00022801"/>
    </source>
</evidence>
<dbReference type="InterPro" id="IPR051453">
    <property type="entry name" value="MBL_Glyoxalase_II"/>
</dbReference>
<keyword evidence="4" id="KW-0862">Zinc</keyword>
<protein>
    <submittedName>
        <fullName evidence="6">MBL fold metallo-hydrolase</fullName>
    </submittedName>
</protein>
<keyword evidence="7" id="KW-1185">Reference proteome</keyword>
<sequence length="209" mass="23321">MEIERFINPIAQENTYLLKGETSCIVIDPGSDPKAVIDAISSSGLVLIAILLSHAHFDHIMGLSALKQHFPDALIYLHEAEKTWPKAPEYNASRLLLGKDVLAPDADCFYKIGLSLDLGEFHFKVLETPGHSIGGVSLVFDTSQLVFTGDALFYEAIGRWDLPTGNYEQLRHSIETQLFTLPEHYQIFPGHGSSSSIGHEIHFNPFFRR</sequence>
<organism evidence="6 7">
    <name type="scientific">Lactococcus hircilactis</name>
    <dbReference type="NCBI Taxonomy" id="1494462"/>
    <lineage>
        <taxon>Bacteria</taxon>
        <taxon>Bacillati</taxon>
        <taxon>Bacillota</taxon>
        <taxon>Bacilli</taxon>
        <taxon>Lactobacillales</taxon>
        <taxon>Streptococcaceae</taxon>
        <taxon>Lactococcus</taxon>
    </lineage>
</organism>
<dbReference type="PANTHER" id="PTHR46233:SF3">
    <property type="entry name" value="HYDROXYACYLGLUTATHIONE HYDROLASE GLOC"/>
    <property type="match status" value="1"/>
</dbReference>
<comment type="caution">
    <text evidence="6">The sequence shown here is derived from an EMBL/GenBank/DDBJ whole genome shotgun (WGS) entry which is preliminary data.</text>
</comment>
<dbReference type="PANTHER" id="PTHR46233">
    <property type="entry name" value="HYDROXYACYLGLUTATHIONE HYDROLASE GLOC"/>
    <property type="match status" value="1"/>
</dbReference>
<accession>A0A7X1Z9K5</accession>
<dbReference type="CDD" id="cd06262">
    <property type="entry name" value="metallo-hydrolase-like_MBL-fold"/>
    <property type="match status" value="1"/>
</dbReference>
<evidence type="ECO:0000313" key="7">
    <source>
        <dbReference type="Proteomes" id="UP000439550"/>
    </source>
</evidence>
<keyword evidence="2" id="KW-0479">Metal-binding</keyword>
<dbReference type="OrthoDB" id="9802248at2"/>
<evidence type="ECO:0000256" key="1">
    <source>
        <dbReference type="ARBA" id="ARBA00001947"/>
    </source>
</evidence>
<gene>
    <name evidence="6" type="ORF">GHI93_04950</name>
</gene>
<evidence type="ECO:0000256" key="4">
    <source>
        <dbReference type="ARBA" id="ARBA00022833"/>
    </source>
</evidence>
<dbReference type="Pfam" id="PF00753">
    <property type="entry name" value="Lactamase_B"/>
    <property type="match status" value="1"/>
</dbReference>
<keyword evidence="3 6" id="KW-0378">Hydrolase</keyword>
<comment type="cofactor">
    <cofactor evidence="1">
        <name>Zn(2+)</name>
        <dbReference type="ChEBI" id="CHEBI:29105"/>
    </cofactor>
</comment>
<dbReference type="InterPro" id="IPR036866">
    <property type="entry name" value="RibonucZ/Hydroxyglut_hydro"/>
</dbReference>
<evidence type="ECO:0000313" key="6">
    <source>
        <dbReference type="EMBL" id="MQW39286.1"/>
    </source>
</evidence>
<dbReference type="InterPro" id="IPR001279">
    <property type="entry name" value="Metallo-B-lactamas"/>
</dbReference>
<dbReference type="SUPFAM" id="SSF56281">
    <property type="entry name" value="Metallo-hydrolase/oxidoreductase"/>
    <property type="match status" value="1"/>
</dbReference>
<dbReference type="AlphaFoldDB" id="A0A7X1Z9K5"/>
<proteinExistence type="predicted"/>
<evidence type="ECO:0000256" key="2">
    <source>
        <dbReference type="ARBA" id="ARBA00022723"/>
    </source>
</evidence>